<keyword evidence="2" id="KW-1185">Reference proteome</keyword>
<gene>
    <name evidence="1" type="ORF">Nepgr_021129</name>
</gene>
<comment type="caution">
    <text evidence="1">The sequence shown here is derived from an EMBL/GenBank/DDBJ whole genome shotgun (WGS) entry which is preliminary data.</text>
</comment>
<sequence length="78" mass="9399">MREVLTVPNIDGVKREVLQIAEDNNWMIPYWKYLTDGVLPEDPEKPKRIKKTTSWYTIIDERLYWQGYLTPYLKCHTP</sequence>
<dbReference type="EMBL" id="BSYO01000020">
    <property type="protein sequence ID" value="GMH19288.1"/>
    <property type="molecule type" value="Genomic_DNA"/>
</dbReference>
<reference evidence="1" key="1">
    <citation type="submission" date="2023-05" db="EMBL/GenBank/DDBJ databases">
        <title>Nepenthes gracilis genome sequencing.</title>
        <authorList>
            <person name="Fukushima K."/>
        </authorList>
    </citation>
    <scope>NUCLEOTIDE SEQUENCE</scope>
    <source>
        <strain evidence="1">SING2019-196</strain>
    </source>
</reference>
<evidence type="ECO:0000313" key="1">
    <source>
        <dbReference type="EMBL" id="GMH19288.1"/>
    </source>
</evidence>
<protein>
    <submittedName>
        <fullName evidence="1">Uncharacterized protein</fullName>
    </submittedName>
</protein>
<accession>A0AAD3XVV2</accession>
<dbReference type="Proteomes" id="UP001279734">
    <property type="component" value="Unassembled WGS sequence"/>
</dbReference>
<proteinExistence type="predicted"/>
<dbReference type="AlphaFoldDB" id="A0AAD3XVV2"/>
<evidence type="ECO:0000313" key="2">
    <source>
        <dbReference type="Proteomes" id="UP001279734"/>
    </source>
</evidence>
<name>A0AAD3XVV2_NEPGR</name>
<organism evidence="1 2">
    <name type="scientific">Nepenthes gracilis</name>
    <name type="common">Slender pitcher plant</name>
    <dbReference type="NCBI Taxonomy" id="150966"/>
    <lineage>
        <taxon>Eukaryota</taxon>
        <taxon>Viridiplantae</taxon>
        <taxon>Streptophyta</taxon>
        <taxon>Embryophyta</taxon>
        <taxon>Tracheophyta</taxon>
        <taxon>Spermatophyta</taxon>
        <taxon>Magnoliopsida</taxon>
        <taxon>eudicotyledons</taxon>
        <taxon>Gunneridae</taxon>
        <taxon>Pentapetalae</taxon>
        <taxon>Caryophyllales</taxon>
        <taxon>Nepenthaceae</taxon>
        <taxon>Nepenthes</taxon>
    </lineage>
</organism>